<sequence>MWQPQEMATEPPRRTKSAEAERFPRAVQLDEPPSPPASAEEDGGKVPFFNGCVPLSHQVAGHMYGKDKGGKSASSGGVRAKEPDGKSWFLWGRERCSHRSQPHVPLRLRLEALEEEKPSM</sequence>
<keyword evidence="2" id="KW-1185">Reference proteome</keyword>
<accession>A0ACB8F8D6</accession>
<evidence type="ECO:0000313" key="1">
    <source>
        <dbReference type="EMBL" id="KAH8001615.1"/>
    </source>
</evidence>
<protein>
    <submittedName>
        <fullName evidence="1">Uncharacterized protein</fullName>
    </submittedName>
</protein>
<comment type="caution">
    <text evidence="1">The sequence shown here is derived from an EMBL/GenBank/DDBJ whole genome shotgun (WGS) entry which is preliminary data.</text>
</comment>
<organism evidence="1 2">
    <name type="scientific">Sphaerodactylus townsendi</name>
    <dbReference type="NCBI Taxonomy" id="933632"/>
    <lineage>
        <taxon>Eukaryota</taxon>
        <taxon>Metazoa</taxon>
        <taxon>Chordata</taxon>
        <taxon>Craniata</taxon>
        <taxon>Vertebrata</taxon>
        <taxon>Euteleostomi</taxon>
        <taxon>Lepidosauria</taxon>
        <taxon>Squamata</taxon>
        <taxon>Bifurcata</taxon>
        <taxon>Gekkota</taxon>
        <taxon>Sphaerodactylidae</taxon>
        <taxon>Sphaerodactylus</taxon>
    </lineage>
</organism>
<dbReference type="EMBL" id="CM037621">
    <property type="protein sequence ID" value="KAH8001615.1"/>
    <property type="molecule type" value="Genomic_DNA"/>
</dbReference>
<evidence type="ECO:0000313" key="2">
    <source>
        <dbReference type="Proteomes" id="UP000827872"/>
    </source>
</evidence>
<name>A0ACB8F8D6_9SAUR</name>
<proteinExistence type="predicted"/>
<dbReference type="Proteomes" id="UP000827872">
    <property type="component" value="Linkage Group LG08"/>
</dbReference>
<gene>
    <name evidence="1" type="ORF">K3G42_011974</name>
</gene>
<reference evidence="1" key="1">
    <citation type="submission" date="2021-08" db="EMBL/GenBank/DDBJ databases">
        <title>The first chromosome-level gecko genome reveals the dynamic sex chromosomes of Neotropical dwarf geckos (Sphaerodactylidae: Sphaerodactylus).</title>
        <authorList>
            <person name="Pinto B.J."/>
            <person name="Keating S.E."/>
            <person name="Gamble T."/>
        </authorList>
    </citation>
    <scope>NUCLEOTIDE SEQUENCE</scope>
    <source>
        <strain evidence="1">TG3544</strain>
    </source>
</reference>